<evidence type="ECO:0000313" key="11">
    <source>
        <dbReference type="EMBL" id="MCX2564017.1"/>
    </source>
</evidence>
<evidence type="ECO:0000256" key="8">
    <source>
        <dbReference type="ARBA" id="ARBA00023136"/>
    </source>
</evidence>
<dbReference type="PROSITE" id="PS51007">
    <property type="entry name" value="CYTC"/>
    <property type="match status" value="3"/>
</dbReference>
<dbReference type="InterPro" id="IPR036909">
    <property type="entry name" value="Cyt_c-like_dom_sf"/>
</dbReference>
<evidence type="ECO:0000256" key="3">
    <source>
        <dbReference type="ARBA" id="ARBA00022617"/>
    </source>
</evidence>
<reference evidence="11 12" key="1">
    <citation type="submission" date="2022-11" db="EMBL/GenBank/DDBJ databases">
        <title>Genome sequencing of Acetobacter type strain.</title>
        <authorList>
            <person name="Heo J."/>
            <person name="Lee D."/>
            <person name="Han B.-H."/>
            <person name="Hong S.-B."/>
            <person name="Kwon S.-W."/>
        </authorList>
    </citation>
    <scope>NUCLEOTIDE SEQUENCE [LARGE SCALE GENOMIC DNA]</scope>
    <source>
        <strain evidence="11 12">KACC 21253</strain>
    </source>
</reference>
<keyword evidence="3 9" id="KW-0349">Heme</keyword>
<feature type="domain" description="Cytochrome c" evidence="10">
    <location>
        <begin position="327"/>
        <end position="414"/>
    </location>
</feature>
<proteinExistence type="predicted"/>
<dbReference type="RefSeq" id="WP_086555441.1">
    <property type="nucleotide sequence ID" value="NZ_JAERKX010000002.1"/>
</dbReference>
<evidence type="ECO:0000256" key="5">
    <source>
        <dbReference type="ARBA" id="ARBA00022729"/>
    </source>
</evidence>
<protein>
    <submittedName>
        <fullName evidence="11">Cytochrome c</fullName>
    </submittedName>
</protein>
<feature type="domain" description="Cytochrome c" evidence="10">
    <location>
        <begin position="44"/>
        <end position="150"/>
    </location>
</feature>
<dbReference type="Gene3D" id="1.10.760.10">
    <property type="entry name" value="Cytochrome c-like domain"/>
    <property type="match status" value="3"/>
</dbReference>
<sequence>MKKRIFLAGIAGAGLLGGLGFLAYAWHPAIADITPPAASSFSAEQVERGRIVAAEGYCAECHTRTDLGGGPEFAGDYQMKTPFGAIYTSNITPDPQTGIGKWSEEAFRRAMHRGISRDGGNLIPAFPYDHFTKMTDQDISDLYAYMMTRPAVHLTHRPNELPFPLNIRLLQAGWKLLFFKQGVYQPDPTHDALWNRGAYLAEGVAHCGSCHTPRNLMGAEKSGSTYDGAVVDGWIAPPLNANNPTPTTWNEDELYAYLRNGVAPLHGSAGGPMSPVPHRFLSTVPEEDVHAIAHYFAFVDNAAVRAKHDKDALALAMNQSSVDLTHPVVDPDAKLYQGACAGCHYNSAPTPASGRPELALNNALWLDEPTNLYQAILRGFTAEEGQAGVVMPSFYNALSDKDMARLAAYLRRTRTTLPPWTDLEKKAAAARATVETIPVNSSH</sequence>
<name>A0ABT3QFF0_9PROT</name>
<keyword evidence="4 9" id="KW-0479">Metal-binding</keyword>
<comment type="subcellular location">
    <subcellularLocation>
        <location evidence="1">Cell membrane</location>
    </subcellularLocation>
</comment>
<dbReference type="InterPro" id="IPR051459">
    <property type="entry name" value="Cytochrome_c-type_DH"/>
</dbReference>
<organism evidence="11 12">
    <name type="scientific">Acetobacter thailandicus</name>
    <dbReference type="NCBI Taxonomy" id="1502842"/>
    <lineage>
        <taxon>Bacteria</taxon>
        <taxon>Pseudomonadati</taxon>
        <taxon>Pseudomonadota</taxon>
        <taxon>Alphaproteobacteria</taxon>
        <taxon>Acetobacterales</taxon>
        <taxon>Acetobacteraceae</taxon>
        <taxon>Acetobacter</taxon>
    </lineage>
</organism>
<evidence type="ECO:0000256" key="9">
    <source>
        <dbReference type="PROSITE-ProRule" id="PRU00433"/>
    </source>
</evidence>
<dbReference type="SUPFAM" id="SSF46626">
    <property type="entry name" value="Cytochrome c"/>
    <property type="match status" value="3"/>
</dbReference>
<evidence type="ECO:0000313" key="12">
    <source>
        <dbReference type="Proteomes" id="UP001301152"/>
    </source>
</evidence>
<evidence type="ECO:0000256" key="2">
    <source>
        <dbReference type="ARBA" id="ARBA00022475"/>
    </source>
</evidence>
<evidence type="ECO:0000256" key="1">
    <source>
        <dbReference type="ARBA" id="ARBA00004236"/>
    </source>
</evidence>
<dbReference type="InterPro" id="IPR014353">
    <property type="entry name" value="Membr-bd_ADH_cyt_c"/>
</dbReference>
<dbReference type="PIRSF" id="PIRSF000018">
    <property type="entry name" value="Mb_ADH_cyt_c"/>
    <property type="match status" value="1"/>
</dbReference>
<keyword evidence="7 9" id="KW-0408">Iron</keyword>
<feature type="domain" description="Cytochrome c" evidence="10">
    <location>
        <begin position="192"/>
        <end position="300"/>
    </location>
</feature>
<comment type="caution">
    <text evidence="11">The sequence shown here is derived from an EMBL/GenBank/DDBJ whole genome shotgun (WGS) entry which is preliminary data.</text>
</comment>
<gene>
    <name evidence="11" type="ORF">OQ497_08605</name>
</gene>
<evidence type="ECO:0000256" key="4">
    <source>
        <dbReference type="ARBA" id="ARBA00022723"/>
    </source>
</evidence>
<evidence type="ECO:0000256" key="6">
    <source>
        <dbReference type="ARBA" id="ARBA00022737"/>
    </source>
</evidence>
<evidence type="ECO:0000256" key="7">
    <source>
        <dbReference type="ARBA" id="ARBA00023004"/>
    </source>
</evidence>
<dbReference type="EMBL" id="JAPIUZ010000003">
    <property type="protein sequence ID" value="MCX2564017.1"/>
    <property type="molecule type" value="Genomic_DNA"/>
</dbReference>
<dbReference type="InterPro" id="IPR009056">
    <property type="entry name" value="Cyt_c-like_dom"/>
</dbReference>
<dbReference type="Pfam" id="PF00034">
    <property type="entry name" value="Cytochrom_C"/>
    <property type="match status" value="2"/>
</dbReference>
<dbReference type="PANTHER" id="PTHR35008">
    <property type="entry name" value="BLL4482 PROTEIN-RELATED"/>
    <property type="match status" value="1"/>
</dbReference>
<accession>A0ABT3QFF0</accession>
<keyword evidence="8" id="KW-0472">Membrane</keyword>
<evidence type="ECO:0000259" key="10">
    <source>
        <dbReference type="PROSITE" id="PS51007"/>
    </source>
</evidence>
<dbReference type="Proteomes" id="UP001301152">
    <property type="component" value="Unassembled WGS sequence"/>
</dbReference>
<keyword evidence="6" id="KW-0677">Repeat</keyword>
<keyword evidence="2" id="KW-1003">Cell membrane</keyword>
<dbReference type="PANTHER" id="PTHR35008:SF8">
    <property type="entry name" value="ALCOHOL DEHYDROGENASE CYTOCHROME C SUBUNIT"/>
    <property type="match status" value="1"/>
</dbReference>
<keyword evidence="12" id="KW-1185">Reference proteome</keyword>
<keyword evidence="5" id="KW-0732">Signal</keyword>